<evidence type="ECO:0000256" key="1">
    <source>
        <dbReference type="ARBA" id="ARBA00004167"/>
    </source>
</evidence>
<keyword evidence="3" id="KW-0677">Repeat</keyword>
<reference evidence="8 9" key="1">
    <citation type="submission" date="2019-08" db="EMBL/GenBank/DDBJ databases">
        <title>Whole genome of Aphis craccivora.</title>
        <authorList>
            <person name="Voronova N.V."/>
            <person name="Shulinski R.S."/>
            <person name="Bandarenka Y.V."/>
            <person name="Zhorov D.G."/>
            <person name="Warner D."/>
        </authorList>
    </citation>
    <scope>NUCLEOTIDE SEQUENCE [LARGE SCALE GENOMIC DNA]</scope>
    <source>
        <strain evidence="8">180601</strain>
        <tissue evidence="8">Whole Body</tissue>
    </source>
</reference>
<evidence type="ECO:0000313" key="9">
    <source>
        <dbReference type="Proteomes" id="UP000478052"/>
    </source>
</evidence>
<gene>
    <name evidence="8" type="ORF">FWK35_00010397</name>
</gene>
<dbReference type="GO" id="GO:0007009">
    <property type="term" value="P:plasma membrane organization"/>
    <property type="evidence" value="ECO:0007669"/>
    <property type="project" value="TreeGrafter"/>
</dbReference>
<dbReference type="Proteomes" id="UP000478052">
    <property type="component" value="Unassembled WGS sequence"/>
</dbReference>
<dbReference type="EMBL" id="VUJU01001766">
    <property type="protein sequence ID" value="KAF0763930.1"/>
    <property type="molecule type" value="Genomic_DNA"/>
</dbReference>
<dbReference type="InterPro" id="IPR055072">
    <property type="entry name" value="Ferlin_DSRM"/>
</dbReference>
<protein>
    <submittedName>
        <fullName evidence="8">Fer-1-like protein 6</fullName>
    </submittedName>
</protein>
<dbReference type="SMART" id="SM01202">
    <property type="entry name" value="FerI"/>
    <property type="match status" value="1"/>
</dbReference>
<name>A0A6G0Z0D7_APHCR</name>
<keyword evidence="5" id="KW-0472">Membrane</keyword>
<evidence type="ECO:0000259" key="7">
    <source>
        <dbReference type="PROSITE" id="PS50004"/>
    </source>
</evidence>
<keyword evidence="4" id="KW-1133">Transmembrane helix</keyword>
<evidence type="ECO:0000256" key="5">
    <source>
        <dbReference type="ARBA" id="ARBA00023136"/>
    </source>
</evidence>
<accession>A0A6G0Z0D7</accession>
<dbReference type="PANTHER" id="PTHR12546">
    <property type="entry name" value="FER-1-LIKE"/>
    <property type="match status" value="1"/>
</dbReference>
<dbReference type="Pfam" id="PF22901">
    <property type="entry name" value="dsrm_Ferlin"/>
    <property type="match status" value="1"/>
</dbReference>
<dbReference type="Pfam" id="PF00168">
    <property type="entry name" value="C2"/>
    <property type="match status" value="3"/>
</dbReference>
<dbReference type="InterPro" id="IPR037721">
    <property type="entry name" value="Ferlin"/>
</dbReference>
<feature type="region of interest" description="Disordered" evidence="6">
    <location>
        <begin position="790"/>
        <end position="815"/>
    </location>
</feature>
<feature type="domain" description="C2" evidence="7">
    <location>
        <begin position="1123"/>
        <end position="1270"/>
    </location>
</feature>
<dbReference type="InterPro" id="IPR037725">
    <property type="entry name" value="C2F_Ferlin"/>
</dbReference>
<dbReference type="InterPro" id="IPR000008">
    <property type="entry name" value="C2_dom"/>
</dbReference>
<dbReference type="CDD" id="cd08374">
    <property type="entry name" value="C2F_Ferlin"/>
    <property type="match status" value="1"/>
</dbReference>
<dbReference type="OrthoDB" id="10059618at2759"/>
<keyword evidence="2" id="KW-0812">Transmembrane</keyword>
<evidence type="ECO:0000256" key="4">
    <source>
        <dbReference type="ARBA" id="ARBA00022989"/>
    </source>
</evidence>
<proteinExistence type="predicted"/>
<dbReference type="SMART" id="SM00239">
    <property type="entry name" value="C2"/>
    <property type="match status" value="3"/>
</dbReference>
<dbReference type="GO" id="GO:0016020">
    <property type="term" value="C:membrane"/>
    <property type="evidence" value="ECO:0007669"/>
    <property type="project" value="UniProtKB-SubCell"/>
</dbReference>
<dbReference type="InterPro" id="IPR035892">
    <property type="entry name" value="C2_domain_sf"/>
</dbReference>
<dbReference type="PROSITE" id="PS50004">
    <property type="entry name" value="C2"/>
    <property type="match status" value="3"/>
</dbReference>
<feature type="compositionally biased region" description="Basic and acidic residues" evidence="6">
    <location>
        <begin position="794"/>
        <end position="809"/>
    </location>
</feature>
<organism evidence="8 9">
    <name type="scientific">Aphis craccivora</name>
    <name type="common">Cowpea aphid</name>
    <dbReference type="NCBI Taxonomy" id="307492"/>
    <lineage>
        <taxon>Eukaryota</taxon>
        <taxon>Metazoa</taxon>
        <taxon>Ecdysozoa</taxon>
        <taxon>Arthropoda</taxon>
        <taxon>Hexapoda</taxon>
        <taxon>Insecta</taxon>
        <taxon>Pterygota</taxon>
        <taxon>Neoptera</taxon>
        <taxon>Paraneoptera</taxon>
        <taxon>Hemiptera</taxon>
        <taxon>Sternorrhyncha</taxon>
        <taxon>Aphidomorpha</taxon>
        <taxon>Aphidoidea</taxon>
        <taxon>Aphididae</taxon>
        <taxon>Aphidini</taxon>
        <taxon>Aphis</taxon>
        <taxon>Aphis</taxon>
    </lineage>
</organism>
<dbReference type="CDD" id="cd04037">
    <property type="entry name" value="C2E_Ferlin"/>
    <property type="match status" value="1"/>
</dbReference>
<evidence type="ECO:0000313" key="8">
    <source>
        <dbReference type="EMBL" id="KAF0763930.1"/>
    </source>
</evidence>
<dbReference type="InterPro" id="IPR037724">
    <property type="entry name" value="C2E_Ferlin"/>
</dbReference>
<comment type="caution">
    <text evidence="8">The sequence shown here is derived from an EMBL/GenBank/DDBJ whole genome shotgun (WGS) entry which is preliminary data.</text>
</comment>
<sequence length="1337" mass="154842">MDNLEYLGEIELPKKQIKSQIMINVIEGRDYYKSHIDTYVEVEVPLCFRGKTTTGKASTSPSYFKTFIIDLPPSLLNNLLNMYITITVYESRNILSLSKTVILGSTVIQVSTIWSEPEKLLHNKWLALVDYGADDLGIKGYLKCDIVMFYENHNMINNLILSKPLSPTIEDIRFNKNNNFSDLFIPNGFKVVTTHLAKYSIKLHKGEVIRYLYDEGPKWLSIDIGEAPEESILLNLNETKLNWNKNYSIINVYPPLCPIIKFKFILSGKIIASRMISMNDFIRNDGPPCIGPAFLHFTTLESQQYFGRILLSVDTELVPPEIENVKRLQIEDIDSILDEDLKYIPIVIIGVILCVNHIHKDLISSKNMTITMEYSEYNLVTESENKHVSLMRIYKIKLDDVMPSITISDALRPSVVRTSVLLELINTKTPEYKVVKLDNDFYKLLIEEDRKPCLFLVTNIPSIEYYAMLSMNLLSKTISSMVELFKQYCLKEIKTIFNLTYTETDVLIVLNRIKDTFHQLLICRKNKSYNDPPNIFLNLHNGKQIVSRCQIQTRNFLFSKISECKGKFCRRIRPWFLVINSNESTSWNISVLFKPSLFTWYGDTNKSTPINNAIAFTVINIKEINNSSLRTLNWYNIVDGLGKIGKMFIGIEITQIISNELSETDGDLNVPLLKYVQPKLCVYKLFVLFWGLRQSNKHLHEPFVRLLCSSLSIDSDIIKNFNSFPNFPDIDNKKYVFSLELPEDPNLIPPISFQLFTKYNIKKSYTPLGICVSQPLSEFIVPTISKTQWNEQPGHTKIEDDNDKEEKKEKIKKKHSSKNTFRGNIHIYDRELESIPEFNGFEDNLKKFKLYELDKKNEKPEIIGILKGNVHLYPIPVDNSEQGIQELLFSNSASQIWPGLKSNDKCKLVVRVYILRANNLHPGDISGLSDPYIEIVLGKSIRITDSNNYIPKTLNPVFGKCYEREISFPKCSMLKVRIMDYDRIGRDELIGETTIDIESRYFSKHRAHCGLPKQYNKDGYNRWRDSEKPSTILHKLCSLYSLKHPIYTTDSVTIGPKTFHVHSENTNTDRQSLALFVLNHWHEMPVYGYHLVPEYVETRTLYHPDMPNLHQGTLEMWIDMFSKDSNIPEMVDIKPPIVELYELRVVIWTVTEVKLVDNNFFTKEKHSDIYIKGWLPGVEKQSTDVHYRSLNGEGLFNWRLKFSFPYNKTENIIVYREKNIFGFHYEEQQFTPKLHLEIWDNDQLSPDSYIGSLTLNLRNMPRGAKSSWISNLSKMSRINLFKVKKTSGWWPFIFTENNKNTVVGKVNADIQIMTKEEADKLPAGFGRDGPQPLTVPK</sequence>
<dbReference type="PANTHER" id="PTHR12546:SF60">
    <property type="entry name" value="MISFIRE, ISOFORM F"/>
    <property type="match status" value="1"/>
</dbReference>
<feature type="domain" description="C2" evidence="7">
    <location>
        <begin position="1"/>
        <end position="126"/>
    </location>
</feature>
<dbReference type="InterPro" id="IPR012968">
    <property type="entry name" value="FerIin_dom"/>
</dbReference>
<keyword evidence="9" id="KW-1185">Reference proteome</keyword>
<comment type="subcellular location">
    <subcellularLocation>
        <location evidence="1">Membrane</location>
        <topology evidence="1">Single-pass membrane protein</topology>
    </subcellularLocation>
</comment>
<evidence type="ECO:0000256" key="3">
    <source>
        <dbReference type="ARBA" id="ARBA00022737"/>
    </source>
</evidence>
<dbReference type="SUPFAM" id="SSF49562">
    <property type="entry name" value="C2 domain (Calcium/lipid-binding domain, CaLB)"/>
    <property type="match status" value="3"/>
</dbReference>
<evidence type="ECO:0000256" key="2">
    <source>
        <dbReference type="ARBA" id="ARBA00022692"/>
    </source>
</evidence>
<evidence type="ECO:0000256" key="6">
    <source>
        <dbReference type="SAM" id="MobiDB-lite"/>
    </source>
</evidence>
<dbReference type="Gene3D" id="2.60.40.150">
    <property type="entry name" value="C2 domain"/>
    <property type="match status" value="3"/>
</dbReference>
<feature type="domain" description="C2" evidence="7">
    <location>
        <begin position="892"/>
        <end position="1010"/>
    </location>
</feature>